<dbReference type="GO" id="GO:0005544">
    <property type="term" value="F:calcium-dependent phospholipid binding"/>
    <property type="evidence" value="ECO:0007669"/>
    <property type="project" value="InterPro"/>
</dbReference>
<dbReference type="Gene3D" id="1.10.220.10">
    <property type="entry name" value="Annexin"/>
    <property type="match status" value="2"/>
</dbReference>
<reference evidence="4 5" key="1">
    <citation type="submission" date="2019-12" db="EMBL/GenBank/DDBJ databases">
        <authorList>
            <person name="Alioto T."/>
            <person name="Alioto T."/>
            <person name="Gomez Garrido J."/>
        </authorList>
    </citation>
    <scope>NUCLEOTIDE SEQUENCE [LARGE SCALE GENOMIC DNA]</scope>
</reference>
<evidence type="ECO:0000256" key="3">
    <source>
        <dbReference type="ARBA" id="ARBA00023216"/>
    </source>
</evidence>
<keyword evidence="3" id="KW-0041">Annexin</keyword>
<dbReference type="PANTHER" id="PTHR10502:SF102">
    <property type="entry name" value="ANNEXIN B11"/>
    <property type="match status" value="1"/>
</dbReference>
<dbReference type="GO" id="GO:0005886">
    <property type="term" value="C:plasma membrane"/>
    <property type="evidence" value="ECO:0007669"/>
    <property type="project" value="TreeGrafter"/>
</dbReference>
<accession>A0A8S0VAN9</accession>
<comment type="similarity">
    <text evidence="1">Belongs to the annexin family.</text>
</comment>
<dbReference type="InterPro" id="IPR037104">
    <property type="entry name" value="Annexin_sf"/>
</dbReference>
<keyword evidence="5" id="KW-1185">Reference proteome</keyword>
<dbReference type="Pfam" id="PF00191">
    <property type="entry name" value="Annexin"/>
    <property type="match status" value="2"/>
</dbReference>
<dbReference type="EMBL" id="CACTIH010009271">
    <property type="protein sequence ID" value="CAA3028816.1"/>
    <property type="molecule type" value="Genomic_DNA"/>
</dbReference>
<keyword evidence="2" id="KW-0677">Repeat</keyword>
<evidence type="ECO:0000256" key="2">
    <source>
        <dbReference type="ARBA" id="ARBA00022737"/>
    </source>
</evidence>
<dbReference type="GO" id="GO:0005509">
    <property type="term" value="F:calcium ion binding"/>
    <property type="evidence" value="ECO:0007669"/>
    <property type="project" value="InterPro"/>
</dbReference>
<dbReference type="GO" id="GO:0009408">
    <property type="term" value="P:response to heat"/>
    <property type="evidence" value="ECO:0007669"/>
    <property type="project" value="TreeGrafter"/>
</dbReference>
<dbReference type="Gramene" id="OE9A007036T1">
    <property type="protein sequence ID" value="OE9A007036C1"/>
    <property type="gene ID" value="OE9A007036"/>
</dbReference>
<dbReference type="SUPFAM" id="SSF47874">
    <property type="entry name" value="Annexin"/>
    <property type="match status" value="1"/>
</dbReference>
<dbReference type="AlphaFoldDB" id="A0A8S0VAN9"/>
<evidence type="ECO:0000256" key="1">
    <source>
        <dbReference type="ARBA" id="ARBA00007831"/>
    </source>
</evidence>
<proteinExistence type="inferred from homology"/>
<dbReference type="InterPro" id="IPR018502">
    <property type="entry name" value="Annexin_repeat"/>
</dbReference>
<gene>
    <name evidence="4" type="ORF">OLEA9_A007036</name>
</gene>
<dbReference type="PROSITE" id="PS51897">
    <property type="entry name" value="ANNEXIN_2"/>
    <property type="match status" value="1"/>
</dbReference>
<comment type="caution">
    <text evidence="4">The sequence shown here is derived from an EMBL/GenBank/DDBJ whole genome shotgun (WGS) entry which is preliminary data.</text>
</comment>
<dbReference type="GO" id="GO:0001786">
    <property type="term" value="F:phosphatidylserine binding"/>
    <property type="evidence" value="ECO:0007669"/>
    <property type="project" value="TreeGrafter"/>
</dbReference>
<evidence type="ECO:0000313" key="4">
    <source>
        <dbReference type="EMBL" id="CAA3028816.1"/>
    </source>
</evidence>
<dbReference type="OrthoDB" id="37886at2759"/>
<dbReference type="Proteomes" id="UP000594638">
    <property type="component" value="Unassembled WGS sequence"/>
</dbReference>
<dbReference type="PANTHER" id="PTHR10502">
    <property type="entry name" value="ANNEXIN"/>
    <property type="match status" value="1"/>
</dbReference>
<dbReference type="GO" id="GO:0009409">
    <property type="term" value="P:response to cold"/>
    <property type="evidence" value="ECO:0007669"/>
    <property type="project" value="TreeGrafter"/>
</dbReference>
<sequence>MVVHILAHRDATQHAFIEQEYKAMYSEELRERLALELGGDVKKAILLWMPDPASRDAAIFRNALSGDKIDLKAATEAVKSETSRRFKFTILTILRCAENPGKYFDKVLQKAMKGMGTDDTTLTRVMVTRAEIDIH</sequence>
<evidence type="ECO:0000313" key="5">
    <source>
        <dbReference type="Proteomes" id="UP000594638"/>
    </source>
</evidence>
<dbReference type="GO" id="GO:0009414">
    <property type="term" value="P:response to water deprivation"/>
    <property type="evidence" value="ECO:0007669"/>
    <property type="project" value="TreeGrafter"/>
</dbReference>
<dbReference type="GO" id="GO:0009651">
    <property type="term" value="P:response to salt stress"/>
    <property type="evidence" value="ECO:0007669"/>
    <property type="project" value="TreeGrafter"/>
</dbReference>
<protein>
    <submittedName>
        <fullName evidence="4">Annexin d5</fullName>
    </submittedName>
</protein>
<name>A0A8S0VAN9_OLEEU</name>
<dbReference type="GO" id="GO:0005737">
    <property type="term" value="C:cytoplasm"/>
    <property type="evidence" value="ECO:0007669"/>
    <property type="project" value="TreeGrafter"/>
</dbReference>
<organism evidence="4 5">
    <name type="scientific">Olea europaea subsp. europaea</name>
    <dbReference type="NCBI Taxonomy" id="158383"/>
    <lineage>
        <taxon>Eukaryota</taxon>
        <taxon>Viridiplantae</taxon>
        <taxon>Streptophyta</taxon>
        <taxon>Embryophyta</taxon>
        <taxon>Tracheophyta</taxon>
        <taxon>Spermatophyta</taxon>
        <taxon>Magnoliopsida</taxon>
        <taxon>eudicotyledons</taxon>
        <taxon>Gunneridae</taxon>
        <taxon>Pentapetalae</taxon>
        <taxon>asterids</taxon>
        <taxon>lamiids</taxon>
        <taxon>Lamiales</taxon>
        <taxon>Oleaceae</taxon>
        <taxon>Oleeae</taxon>
        <taxon>Olea</taxon>
    </lineage>
</organism>